<name>A0A317DW54_9PROT</name>
<feature type="domain" description="Peptidase M10 serralysin C-terminal" evidence="6">
    <location>
        <begin position="357"/>
        <end position="512"/>
    </location>
</feature>
<comment type="subcellular location">
    <subcellularLocation>
        <location evidence="2">Secreted</location>
    </subcellularLocation>
</comment>
<dbReference type="GO" id="GO:0005615">
    <property type="term" value="C:extracellular space"/>
    <property type="evidence" value="ECO:0007669"/>
    <property type="project" value="InterPro"/>
</dbReference>
<dbReference type="RefSeq" id="WP_109907903.1">
    <property type="nucleotide sequence ID" value="NZ_QGLE01000016.1"/>
</dbReference>
<evidence type="ECO:0000259" key="6">
    <source>
        <dbReference type="Pfam" id="PF08548"/>
    </source>
</evidence>
<dbReference type="EMBL" id="QGLE01000016">
    <property type="protein sequence ID" value="PWR18190.1"/>
    <property type="molecule type" value="Genomic_DNA"/>
</dbReference>
<dbReference type="GO" id="GO:0005509">
    <property type="term" value="F:calcium ion binding"/>
    <property type="evidence" value="ECO:0007669"/>
    <property type="project" value="InterPro"/>
</dbReference>
<dbReference type="InterPro" id="IPR011049">
    <property type="entry name" value="Serralysin-like_metalloprot_C"/>
</dbReference>
<dbReference type="AlphaFoldDB" id="A0A317DW54"/>
<dbReference type="Pfam" id="PF00353">
    <property type="entry name" value="HemolysinCabind"/>
    <property type="match status" value="6"/>
</dbReference>
<proteinExistence type="predicted"/>
<dbReference type="PANTHER" id="PTHR38340">
    <property type="entry name" value="S-LAYER PROTEIN"/>
    <property type="match status" value="1"/>
</dbReference>
<dbReference type="SUPFAM" id="SSF51120">
    <property type="entry name" value="beta-Roll"/>
    <property type="match status" value="3"/>
</dbReference>
<feature type="compositionally biased region" description="Low complexity" evidence="5">
    <location>
        <begin position="1"/>
        <end position="16"/>
    </location>
</feature>
<dbReference type="InterPro" id="IPR018511">
    <property type="entry name" value="Hemolysin-typ_Ca-bd_CS"/>
</dbReference>
<accession>A0A317DW54</accession>
<reference evidence="7 8" key="1">
    <citation type="submission" date="2018-05" db="EMBL/GenBank/DDBJ databases">
        <title>Zavarzinia sp. HR-AS.</title>
        <authorList>
            <person name="Lee Y."/>
            <person name="Jeon C.O."/>
        </authorList>
    </citation>
    <scope>NUCLEOTIDE SEQUENCE [LARGE SCALE GENOMIC DNA]</scope>
    <source>
        <strain evidence="7 8">HR-AS</strain>
    </source>
</reference>
<evidence type="ECO:0000256" key="5">
    <source>
        <dbReference type="SAM" id="MobiDB-lite"/>
    </source>
</evidence>
<dbReference type="InterPro" id="IPR001343">
    <property type="entry name" value="Hemolysn_Ca-bd"/>
</dbReference>
<dbReference type="Proteomes" id="UP000245461">
    <property type="component" value="Unassembled WGS sequence"/>
</dbReference>
<evidence type="ECO:0000256" key="4">
    <source>
        <dbReference type="ARBA" id="ARBA00022737"/>
    </source>
</evidence>
<organism evidence="7 8">
    <name type="scientific">Zavarzinia aquatilis</name>
    <dbReference type="NCBI Taxonomy" id="2211142"/>
    <lineage>
        <taxon>Bacteria</taxon>
        <taxon>Pseudomonadati</taxon>
        <taxon>Pseudomonadota</taxon>
        <taxon>Alphaproteobacteria</taxon>
        <taxon>Rhodospirillales</taxon>
        <taxon>Zavarziniaceae</taxon>
        <taxon>Zavarzinia</taxon>
    </lineage>
</organism>
<dbReference type="Gene3D" id="2.150.10.10">
    <property type="entry name" value="Serralysin-like metalloprotease, C-terminal"/>
    <property type="match status" value="4"/>
</dbReference>
<sequence>MAAVNGTTGNDTLTGTSADDVIDGKTGKDTMSGLAGNDVYIVDSTGDVVIEEPGAGTDRVKSSVTYKLPADVEFLELTGTAAINGTGNDGNNTIFGNSGVNSLSGGRGDDWLIGGDGNDKLYGGSGRDILDGGTGDDVMEGGNGNDVYYVDSTNDKIVEAEGASNRDVVYATATYTLSANVEHLFLMGTAKINGTGNALNNQIVGNDGANVINGGDGNDLLVGGLGKDSLKGGNGDDELRIILPTEVVAGETYDGGAGYDVLLLDSPLRGGYNDVKMGGPIDISGVTLKGIESLDSRFYDAYVKGAQLVGLDYIGGFQIHIVDGGTVDVTAASALDADFVLSDLGNTFNATGVKSYYFWVQGGNGNDTIRFADYTPDASIDYGYSYGEGGAGKDTLIGGTGADDIRGGAGADTLTGGAGADLFHYWWYDESTAKATDTITDFSKSQGDKIWLDFEDVHSFIGTAAFTGVAGEIRYVRASTTTTIYADEDGDKAADMVITLAGKITLAASDFILT</sequence>
<dbReference type="Pfam" id="PF08548">
    <property type="entry name" value="Peptidase_M10_C"/>
    <property type="match status" value="1"/>
</dbReference>
<keyword evidence="3" id="KW-0964">Secreted</keyword>
<dbReference type="InterPro" id="IPR050557">
    <property type="entry name" value="RTX_toxin/Mannuronan_C5-epim"/>
</dbReference>
<evidence type="ECO:0000313" key="7">
    <source>
        <dbReference type="EMBL" id="PWR18190.1"/>
    </source>
</evidence>
<evidence type="ECO:0000256" key="1">
    <source>
        <dbReference type="ARBA" id="ARBA00001913"/>
    </source>
</evidence>
<keyword evidence="8" id="KW-1185">Reference proteome</keyword>
<dbReference type="PANTHER" id="PTHR38340:SF1">
    <property type="entry name" value="S-LAYER PROTEIN"/>
    <property type="match status" value="1"/>
</dbReference>
<dbReference type="PRINTS" id="PR00313">
    <property type="entry name" value="CABNDNGRPT"/>
</dbReference>
<protein>
    <recommendedName>
        <fullName evidence="6">Peptidase M10 serralysin C-terminal domain-containing protein</fullName>
    </recommendedName>
</protein>
<dbReference type="InterPro" id="IPR013858">
    <property type="entry name" value="Peptidase_M10B_C"/>
</dbReference>
<dbReference type="OrthoDB" id="9773411at2"/>
<feature type="region of interest" description="Disordered" evidence="5">
    <location>
        <begin position="1"/>
        <end position="25"/>
    </location>
</feature>
<comment type="caution">
    <text evidence="7">The sequence shown here is derived from an EMBL/GenBank/DDBJ whole genome shotgun (WGS) entry which is preliminary data.</text>
</comment>
<evidence type="ECO:0000256" key="2">
    <source>
        <dbReference type="ARBA" id="ARBA00004613"/>
    </source>
</evidence>
<gene>
    <name evidence="7" type="ORF">DKG74_19755</name>
</gene>
<evidence type="ECO:0000256" key="3">
    <source>
        <dbReference type="ARBA" id="ARBA00022525"/>
    </source>
</evidence>
<comment type="cofactor">
    <cofactor evidence="1">
        <name>Ca(2+)</name>
        <dbReference type="ChEBI" id="CHEBI:29108"/>
    </cofactor>
</comment>
<evidence type="ECO:0000313" key="8">
    <source>
        <dbReference type="Proteomes" id="UP000245461"/>
    </source>
</evidence>
<dbReference type="PROSITE" id="PS00330">
    <property type="entry name" value="HEMOLYSIN_CALCIUM"/>
    <property type="match status" value="5"/>
</dbReference>
<keyword evidence="4" id="KW-0677">Repeat</keyword>